<feature type="compositionally biased region" description="Basic and acidic residues" evidence="1">
    <location>
        <begin position="83"/>
        <end position="92"/>
    </location>
</feature>
<comment type="caution">
    <text evidence="2">The sequence shown here is derived from an EMBL/GenBank/DDBJ whole genome shotgun (WGS) entry which is preliminary data.</text>
</comment>
<dbReference type="EMBL" id="CAMXCT010001125">
    <property type="protein sequence ID" value="CAI3987019.1"/>
    <property type="molecule type" value="Genomic_DNA"/>
</dbReference>
<evidence type="ECO:0000313" key="3">
    <source>
        <dbReference type="EMBL" id="CAL4774331.1"/>
    </source>
</evidence>
<dbReference type="Proteomes" id="UP001152797">
    <property type="component" value="Unassembled WGS sequence"/>
</dbReference>
<keyword evidence="4" id="KW-1185">Reference proteome</keyword>
<sequence length="221" mass="24326">MFQPTASANPAATATVSVINLSVVSEEHMPRRIIDVDWNRHHLAALEWEHRHERRLNQRLSEYHRNLEKRGQAPWVALGQSKADADYPEPRSRSSGSAVPAVPSRSSLGGASTGMARSPSTSLSNLWRRALQSGSTNSSASERTLERLQASEAWQKACAKVGQEELIDLVGHVHGQILDERRKRREAQKLLPTGHSPGALQSQTGPRLTSPAMPKVKELVS</sequence>
<feature type="region of interest" description="Disordered" evidence="1">
    <location>
        <begin position="75"/>
        <end position="123"/>
    </location>
</feature>
<name>A0A9P1FRN3_9DINO</name>
<evidence type="ECO:0000256" key="1">
    <source>
        <dbReference type="SAM" id="MobiDB-lite"/>
    </source>
</evidence>
<reference evidence="3 4" key="2">
    <citation type="submission" date="2024-05" db="EMBL/GenBank/DDBJ databases">
        <authorList>
            <person name="Chen Y."/>
            <person name="Shah S."/>
            <person name="Dougan E. K."/>
            <person name="Thang M."/>
            <person name="Chan C."/>
        </authorList>
    </citation>
    <scope>NUCLEOTIDE SEQUENCE [LARGE SCALE GENOMIC DNA]</scope>
</reference>
<dbReference type="EMBL" id="CAMXCT020001125">
    <property type="protein sequence ID" value="CAL1140394.1"/>
    <property type="molecule type" value="Genomic_DNA"/>
</dbReference>
<feature type="region of interest" description="Disordered" evidence="1">
    <location>
        <begin position="181"/>
        <end position="221"/>
    </location>
</feature>
<reference evidence="2" key="1">
    <citation type="submission" date="2022-10" db="EMBL/GenBank/DDBJ databases">
        <authorList>
            <person name="Chen Y."/>
            <person name="Dougan E. K."/>
            <person name="Chan C."/>
            <person name="Rhodes N."/>
            <person name="Thang M."/>
        </authorList>
    </citation>
    <scope>NUCLEOTIDE SEQUENCE</scope>
</reference>
<protein>
    <submittedName>
        <fullName evidence="2">Uncharacterized protein</fullName>
    </submittedName>
</protein>
<evidence type="ECO:0000313" key="2">
    <source>
        <dbReference type="EMBL" id="CAI3987019.1"/>
    </source>
</evidence>
<proteinExistence type="predicted"/>
<evidence type="ECO:0000313" key="4">
    <source>
        <dbReference type="Proteomes" id="UP001152797"/>
    </source>
</evidence>
<gene>
    <name evidence="2" type="ORF">C1SCF055_LOCUS14327</name>
</gene>
<dbReference type="EMBL" id="CAMXCT030001125">
    <property type="protein sequence ID" value="CAL4774331.1"/>
    <property type="molecule type" value="Genomic_DNA"/>
</dbReference>
<accession>A0A9P1FRN3</accession>
<dbReference type="OrthoDB" id="418812at2759"/>
<dbReference type="AlphaFoldDB" id="A0A9P1FRN3"/>
<organism evidence="2">
    <name type="scientific">Cladocopium goreaui</name>
    <dbReference type="NCBI Taxonomy" id="2562237"/>
    <lineage>
        <taxon>Eukaryota</taxon>
        <taxon>Sar</taxon>
        <taxon>Alveolata</taxon>
        <taxon>Dinophyceae</taxon>
        <taxon>Suessiales</taxon>
        <taxon>Symbiodiniaceae</taxon>
        <taxon>Cladocopium</taxon>
    </lineage>
</organism>